<evidence type="ECO:0000256" key="4">
    <source>
        <dbReference type="ARBA" id="ARBA00022989"/>
    </source>
</evidence>
<dbReference type="NCBIfam" id="TIGR00785">
    <property type="entry name" value="dass"/>
    <property type="match status" value="1"/>
</dbReference>
<organism evidence="7 8">
    <name type="scientific">Helicobacter pylori Hp H-45</name>
    <dbReference type="NCBI Taxonomy" id="992050"/>
    <lineage>
        <taxon>Bacteria</taxon>
        <taxon>Pseudomonadati</taxon>
        <taxon>Campylobacterota</taxon>
        <taxon>Epsilonproteobacteria</taxon>
        <taxon>Campylobacterales</taxon>
        <taxon>Helicobacteraceae</taxon>
        <taxon>Helicobacter</taxon>
    </lineage>
</organism>
<feature type="transmembrane region" description="Helical" evidence="6">
    <location>
        <begin position="328"/>
        <end position="350"/>
    </location>
</feature>
<feature type="transmembrane region" description="Helical" evidence="6">
    <location>
        <begin position="221"/>
        <end position="244"/>
    </location>
</feature>
<feature type="transmembrane region" description="Helical" evidence="6">
    <location>
        <begin position="180"/>
        <end position="201"/>
    </location>
</feature>
<comment type="similarity">
    <text evidence="2">Belongs to the SLC13A/DASS transporter (TC 2.A.47) family. DIT1 subfamily.</text>
</comment>
<keyword evidence="4 6" id="KW-1133">Transmembrane helix</keyword>
<dbReference type="InterPro" id="IPR030676">
    <property type="entry name" value="CitT-rel"/>
</dbReference>
<dbReference type="AlphaFoldDB" id="J0M621"/>
<feature type="transmembrane region" description="Helical" evidence="6">
    <location>
        <begin position="271"/>
        <end position="291"/>
    </location>
</feature>
<protein>
    <submittedName>
        <fullName evidence="7">Sodium (Na+) symporter</fullName>
    </submittedName>
</protein>
<dbReference type="InterPro" id="IPR001898">
    <property type="entry name" value="SLC13A/DASS"/>
</dbReference>
<evidence type="ECO:0000256" key="3">
    <source>
        <dbReference type="ARBA" id="ARBA00022692"/>
    </source>
</evidence>
<evidence type="ECO:0000256" key="2">
    <source>
        <dbReference type="ARBA" id="ARBA00007349"/>
    </source>
</evidence>
<dbReference type="PANTHER" id="PTHR42826">
    <property type="entry name" value="DICARBOXYLATE TRANSPORTER 2.1, CHLOROPLASTIC"/>
    <property type="match status" value="1"/>
</dbReference>
<feature type="transmembrane region" description="Helical" evidence="6">
    <location>
        <begin position="54"/>
        <end position="76"/>
    </location>
</feature>
<comment type="caution">
    <text evidence="7">The sequence shown here is derived from an EMBL/GenBank/DDBJ whole genome shotgun (WGS) entry which is preliminary data.</text>
</comment>
<feature type="transmembrane region" description="Helical" evidence="6">
    <location>
        <begin position="415"/>
        <end position="433"/>
    </location>
</feature>
<comment type="subcellular location">
    <subcellularLocation>
        <location evidence="1">Membrane</location>
        <topology evidence="1">Multi-pass membrane protein</topology>
    </subcellularLocation>
</comment>
<dbReference type="PIRSF" id="PIRSF002457">
    <property type="entry name" value="DASS"/>
    <property type="match status" value="1"/>
</dbReference>
<feature type="transmembrane region" description="Helical" evidence="6">
    <location>
        <begin position="32"/>
        <end position="47"/>
    </location>
</feature>
<dbReference type="GO" id="GO:0022857">
    <property type="term" value="F:transmembrane transporter activity"/>
    <property type="evidence" value="ECO:0007669"/>
    <property type="project" value="InterPro"/>
</dbReference>
<sequence length="491" mass="53671">MIKQTLTILAPFFIATLLYFLGAPDGLTPNAWLYFCIFMGMIIGLVLEPVPSGLIALSALVLCIALRIGASDGVASANKAISWGLSGYANKTVWLVFVAFILGLGYEKSLLGKRIALLLIRFLGQTPLGLGYAISLSELCLAPFIPSNSARSGGILYPIVSSIPPLMGSTPNNNPDKIGAYLMWVALASTCITSSMFLTALAPNPLAMEIAAKMGVNEISWFSWFLAFLPCGVVLILLVPLLAYKTCKPTLKGSKEVSLWAKKELEGMGRFSLKEILMLSLTLLALLGWIFGKPLGLHASATALIVMVLMAFCKIVSYEDIIKNKSAFNIFLLLGSLLTMAGGLKNVGFLNFIGNTAQNFLEHAHLDPLIAVLFIVALFYLSHYFFASITAHVSALFALFVGIGSHLQGVNLQELSLFLMLSLGIMGILTPYGTGPSTIYFNALWHRPIHHLLRERVYSKQGFLEMGVYFWYSVFDRVFKRVHTLGQIHRL</sequence>
<evidence type="ECO:0000313" key="7">
    <source>
        <dbReference type="EMBL" id="EJB69767.1"/>
    </source>
</evidence>
<feature type="transmembrane region" description="Helical" evidence="6">
    <location>
        <begin position="370"/>
        <end position="403"/>
    </location>
</feature>
<name>J0M621_HELPX</name>
<evidence type="ECO:0000256" key="5">
    <source>
        <dbReference type="ARBA" id="ARBA00023136"/>
    </source>
</evidence>
<feature type="transmembrane region" description="Helical" evidence="6">
    <location>
        <begin position="297"/>
        <end position="316"/>
    </location>
</feature>
<reference evidence="7 8" key="1">
    <citation type="journal article" date="2013" name="Pathog. Dis.">
        <title>Genome sequences of 65 Helicobacter pylori strains isolated from asymptomatic individuals and patients with gastric cancer, peptic ulcer disease, or gastritis.</title>
        <authorList>
            <person name="Blanchard T.G."/>
            <person name="Czinn S.J."/>
            <person name="Correa P."/>
            <person name="Nakazawa T."/>
            <person name="Keelan M."/>
            <person name="Morningstar L."/>
            <person name="Santana-Cruz I."/>
            <person name="Maroo A."/>
            <person name="McCracken C."/>
            <person name="Shefchek K."/>
            <person name="Daugherty S."/>
            <person name="Song Y."/>
            <person name="Fraser C.M."/>
            <person name="Fricke W.F."/>
        </authorList>
    </citation>
    <scope>NUCLEOTIDE SEQUENCE [LARGE SCALE GENOMIC DNA]</scope>
    <source>
        <strain evidence="7 8">Hp H-45</strain>
    </source>
</reference>
<evidence type="ECO:0000313" key="8">
    <source>
        <dbReference type="Proteomes" id="UP000003895"/>
    </source>
</evidence>
<keyword evidence="5 6" id="KW-0472">Membrane</keyword>
<dbReference type="EMBL" id="AKOQ01000002">
    <property type="protein sequence ID" value="EJB69767.1"/>
    <property type="molecule type" value="Genomic_DNA"/>
</dbReference>
<dbReference type="Proteomes" id="UP000003895">
    <property type="component" value="Unassembled WGS sequence"/>
</dbReference>
<proteinExistence type="inferred from homology"/>
<feature type="transmembrane region" description="Helical" evidence="6">
    <location>
        <begin position="88"/>
        <end position="106"/>
    </location>
</feature>
<evidence type="ECO:0000256" key="6">
    <source>
        <dbReference type="SAM" id="Phobius"/>
    </source>
</evidence>
<gene>
    <name evidence="7" type="primary">citT</name>
    <name evidence="7" type="ORF">HPHPH45_0037</name>
</gene>
<keyword evidence="3 6" id="KW-0812">Transmembrane</keyword>
<dbReference type="GO" id="GO:0016020">
    <property type="term" value="C:membrane"/>
    <property type="evidence" value="ECO:0007669"/>
    <property type="project" value="UniProtKB-SubCell"/>
</dbReference>
<dbReference type="Pfam" id="PF00939">
    <property type="entry name" value="Na_sulph_symp"/>
    <property type="match status" value="1"/>
</dbReference>
<evidence type="ECO:0000256" key="1">
    <source>
        <dbReference type="ARBA" id="ARBA00004141"/>
    </source>
</evidence>
<dbReference type="PATRIC" id="fig|992050.3.peg.40"/>
<accession>J0M621</accession>